<dbReference type="GO" id="GO:0005507">
    <property type="term" value="F:copper ion binding"/>
    <property type="evidence" value="ECO:0007669"/>
    <property type="project" value="InterPro"/>
</dbReference>
<reference evidence="22 23" key="1">
    <citation type="submission" date="2020-08" db="EMBL/GenBank/DDBJ databases">
        <title>Bridging the membrane lipid divide: bacteria of the FCB group superphylum have the potential to synthesize archaeal ether lipids.</title>
        <authorList>
            <person name="Villanueva L."/>
            <person name="Von Meijenfeldt F.A.B."/>
            <person name="Westbye A.B."/>
            <person name="Yadav S."/>
            <person name="Hopmans E.C."/>
            <person name="Dutilh B.E."/>
            <person name="Sinninghe Damste J.S."/>
        </authorList>
    </citation>
    <scope>NUCLEOTIDE SEQUENCE [LARGE SCALE GENOMIC DNA]</scope>
    <source>
        <strain evidence="22">NIOZ-UU36</strain>
    </source>
</reference>
<protein>
    <recommendedName>
        <fullName evidence="18">Cytochrome c oxidase subunit 2</fullName>
        <ecNumber evidence="18">7.1.1.9</ecNumber>
    </recommendedName>
</protein>
<evidence type="ECO:0000256" key="19">
    <source>
        <dbReference type="SAM" id="Phobius"/>
    </source>
</evidence>
<dbReference type="SUPFAM" id="SSF81464">
    <property type="entry name" value="Cytochrome c oxidase subunit II-like, transmembrane region"/>
    <property type="match status" value="1"/>
</dbReference>
<evidence type="ECO:0000256" key="6">
    <source>
        <dbReference type="ARBA" id="ARBA00022692"/>
    </source>
</evidence>
<comment type="similarity">
    <text evidence="2 17">Belongs to the cytochrome c oxidase subunit 2 family.</text>
</comment>
<evidence type="ECO:0000259" key="20">
    <source>
        <dbReference type="PROSITE" id="PS50857"/>
    </source>
</evidence>
<comment type="function">
    <text evidence="14 18">Subunits I and II form the functional core of the enzyme complex. Electrons originating in cytochrome c are transferred via heme a and Cu(A) to the binuclear center formed by heme a3 and Cu(B).</text>
</comment>
<keyword evidence="4 16" id="KW-0349">Heme</keyword>
<dbReference type="Gene3D" id="1.10.760.10">
    <property type="entry name" value="Cytochrome c-like domain"/>
    <property type="match status" value="1"/>
</dbReference>
<comment type="catalytic activity">
    <reaction evidence="15 18">
        <text>4 Fe(II)-[cytochrome c] + O2 + 8 H(+)(in) = 4 Fe(III)-[cytochrome c] + 2 H2O + 4 H(+)(out)</text>
        <dbReference type="Rhea" id="RHEA:11436"/>
        <dbReference type="Rhea" id="RHEA-COMP:10350"/>
        <dbReference type="Rhea" id="RHEA-COMP:14399"/>
        <dbReference type="ChEBI" id="CHEBI:15377"/>
        <dbReference type="ChEBI" id="CHEBI:15378"/>
        <dbReference type="ChEBI" id="CHEBI:15379"/>
        <dbReference type="ChEBI" id="CHEBI:29033"/>
        <dbReference type="ChEBI" id="CHEBI:29034"/>
        <dbReference type="EC" id="7.1.1.9"/>
    </reaction>
</comment>
<dbReference type="PANTHER" id="PTHR22888:SF9">
    <property type="entry name" value="CYTOCHROME C OXIDASE SUBUNIT 2"/>
    <property type="match status" value="1"/>
</dbReference>
<dbReference type="InterPro" id="IPR036909">
    <property type="entry name" value="Cyt_c-like_dom_sf"/>
</dbReference>
<evidence type="ECO:0000256" key="16">
    <source>
        <dbReference type="PROSITE-ProRule" id="PRU00433"/>
    </source>
</evidence>
<dbReference type="NCBIfam" id="TIGR02866">
    <property type="entry name" value="CoxB"/>
    <property type="match status" value="1"/>
</dbReference>
<dbReference type="Pfam" id="PF00034">
    <property type="entry name" value="Cytochrom_C"/>
    <property type="match status" value="1"/>
</dbReference>
<proteinExistence type="inferred from homology"/>
<dbReference type="GO" id="GO:0042773">
    <property type="term" value="P:ATP synthesis coupled electron transport"/>
    <property type="evidence" value="ECO:0007669"/>
    <property type="project" value="TreeGrafter"/>
</dbReference>
<dbReference type="PROSITE" id="PS00078">
    <property type="entry name" value="COX2"/>
    <property type="match status" value="1"/>
</dbReference>
<evidence type="ECO:0000256" key="13">
    <source>
        <dbReference type="ARBA" id="ARBA00023136"/>
    </source>
</evidence>
<accession>A0A8J6NKH5</accession>
<dbReference type="AlphaFoldDB" id="A0A8J6NKH5"/>
<keyword evidence="7 16" id="KW-0479">Metal-binding</keyword>
<sequence>MKHFFRVAVLVAILTVLIGFGLDNSGYMPALASVQGAAIDALFRKHIWVISFLFSLISGFMLYSFVAFRRKPGEEGDGDHFEGHTGLEIAWTILPLGIVLYFAFLGAAALAETRRADPNAHKVTVVGSQWSWRFDYEDYGFSSTELRLPIDQQSLLTMTSTDVIHSFWVPEFRLKQDALPGEGMERELRITPTVIGDYKLRCAELCGLEHAYMVSDVIVMEVSDFEKWVAEQTEGPSDDPIERGELWYEQYGCQACHSIDGSDRIGPTWAGIFGTEELLTDGTTIVVDREYLIESIVDPQAAIVEGFETIVMPPTGDSMTEEQIHDIVDFIESLAE</sequence>
<keyword evidence="11 16" id="KW-0408">Iron</keyword>
<dbReference type="GO" id="GO:0004129">
    <property type="term" value="F:cytochrome-c oxidase activity"/>
    <property type="evidence" value="ECO:0007669"/>
    <property type="project" value="UniProtKB-EC"/>
</dbReference>
<evidence type="ECO:0000256" key="9">
    <source>
        <dbReference type="ARBA" id="ARBA00022982"/>
    </source>
</evidence>
<dbReference type="Proteomes" id="UP000614469">
    <property type="component" value="Unassembled WGS sequence"/>
</dbReference>
<dbReference type="InterPro" id="IPR036257">
    <property type="entry name" value="Cyt_c_oxidase_su2_TM_sf"/>
</dbReference>
<evidence type="ECO:0000256" key="8">
    <source>
        <dbReference type="ARBA" id="ARBA00022967"/>
    </source>
</evidence>
<dbReference type="InterPro" id="IPR008972">
    <property type="entry name" value="Cupredoxin"/>
</dbReference>
<evidence type="ECO:0000256" key="5">
    <source>
        <dbReference type="ARBA" id="ARBA00022660"/>
    </source>
</evidence>
<feature type="transmembrane region" description="Helical" evidence="19">
    <location>
        <begin position="89"/>
        <end position="111"/>
    </location>
</feature>
<dbReference type="PANTHER" id="PTHR22888">
    <property type="entry name" value="CYTOCHROME C OXIDASE, SUBUNIT II"/>
    <property type="match status" value="1"/>
</dbReference>
<dbReference type="CDD" id="cd13919">
    <property type="entry name" value="CuRO_HCO_II_like_5"/>
    <property type="match status" value="1"/>
</dbReference>
<dbReference type="InterPro" id="IPR009056">
    <property type="entry name" value="Cyt_c-like_dom"/>
</dbReference>
<comment type="subcellular location">
    <subcellularLocation>
        <location evidence="17">Cell membrane</location>
        <topology evidence="17">Multi-pass membrane protein</topology>
    </subcellularLocation>
    <subcellularLocation>
        <location evidence="1">Membrane</location>
        <topology evidence="1">Multi-pass membrane protein</topology>
    </subcellularLocation>
</comment>
<dbReference type="InterPro" id="IPR011759">
    <property type="entry name" value="Cyt_c_oxidase_su2_TM_dom"/>
</dbReference>
<evidence type="ECO:0000256" key="14">
    <source>
        <dbReference type="ARBA" id="ARBA00024688"/>
    </source>
</evidence>
<dbReference type="InterPro" id="IPR001505">
    <property type="entry name" value="Copper_CuA"/>
</dbReference>
<evidence type="ECO:0000313" key="23">
    <source>
        <dbReference type="Proteomes" id="UP000614469"/>
    </source>
</evidence>
<dbReference type="Gene3D" id="1.10.287.90">
    <property type="match status" value="1"/>
</dbReference>
<name>A0A8J6NKH5_9CHLR</name>
<dbReference type="InterPro" id="IPR002429">
    <property type="entry name" value="CcO_II-like_C"/>
</dbReference>
<keyword evidence="13 19" id="KW-0472">Membrane</keyword>
<dbReference type="PROSITE" id="PS51007">
    <property type="entry name" value="CYTC"/>
    <property type="match status" value="1"/>
</dbReference>
<evidence type="ECO:0000256" key="12">
    <source>
        <dbReference type="ARBA" id="ARBA00023008"/>
    </source>
</evidence>
<evidence type="ECO:0000256" key="17">
    <source>
        <dbReference type="RuleBase" id="RU000456"/>
    </source>
</evidence>
<feature type="domain" description="Cytochrome oxidase subunit II copper A binding" evidence="20">
    <location>
        <begin position="118"/>
        <end position="231"/>
    </location>
</feature>
<keyword evidence="6 17" id="KW-0812">Transmembrane</keyword>
<evidence type="ECO:0000256" key="18">
    <source>
        <dbReference type="RuleBase" id="RU004024"/>
    </source>
</evidence>
<organism evidence="22 23">
    <name type="scientific">Candidatus Desulfolinea nitratireducens</name>
    <dbReference type="NCBI Taxonomy" id="2841698"/>
    <lineage>
        <taxon>Bacteria</taxon>
        <taxon>Bacillati</taxon>
        <taxon>Chloroflexota</taxon>
        <taxon>Anaerolineae</taxon>
        <taxon>Anaerolineales</taxon>
        <taxon>Anaerolineales incertae sedis</taxon>
        <taxon>Candidatus Desulfolinea</taxon>
    </lineage>
</organism>
<keyword evidence="10 19" id="KW-1133">Transmembrane helix</keyword>
<evidence type="ECO:0000313" key="22">
    <source>
        <dbReference type="EMBL" id="MBC8334606.1"/>
    </source>
</evidence>
<evidence type="ECO:0000259" key="21">
    <source>
        <dbReference type="PROSITE" id="PS51007"/>
    </source>
</evidence>
<keyword evidence="9 17" id="KW-0249">Electron transport</keyword>
<dbReference type="SUPFAM" id="SSF49503">
    <property type="entry name" value="Cupredoxins"/>
    <property type="match status" value="1"/>
</dbReference>
<dbReference type="PROSITE" id="PS50857">
    <property type="entry name" value="COX2_CUA"/>
    <property type="match status" value="1"/>
</dbReference>
<dbReference type="GO" id="GO:0016491">
    <property type="term" value="F:oxidoreductase activity"/>
    <property type="evidence" value="ECO:0007669"/>
    <property type="project" value="InterPro"/>
</dbReference>
<keyword evidence="3 17" id="KW-0813">Transport</keyword>
<comment type="caution">
    <text evidence="22">The sequence shown here is derived from an EMBL/GenBank/DDBJ whole genome shotgun (WGS) entry which is preliminary data.</text>
</comment>
<gene>
    <name evidence="22" type="primary">coxB</name>
    <name evidence="22" type="ORF">H8E29_05025</name>
</gene>
<keyword evidence="5 17" id="KW-0679">Respiratory chain</keyword>
<dbReference type="Pfam" id="PF00116">
    <property type="entry name" value="COX2"/>
    <property type="match status" value="1"/>
</dbReference>
<dbReference type="InterPro" id="IPR014222">
    <property type="entry name" value="Cyt_c_oxidase_su2"/>
</dbReference>
<dbReference type="InterPro" id="IPR045187">
    <property type="entry name" value="CcO_II"/>
</dbReference>
<feature type="transmembrane region" description="Helical" evidence="19">
    <location>
        <begin position="46"/>
        <end position="68"/>
    </location>
</feature>
<dbReference type="GO" id="GO:0005886">
    <property type="term" value="C:plasma membrane"/>
    <property type="evidence" value="ECO:0007669"/>
    <property type="project" value="UniProtKB-SubCell"/>
</dbReference>
<evidence type="ECO:0000256" key="4">
    <source>
        <dbReference type="ARBA" id="ARBA00022617"/>
    </source>
</evidence>
<evidence type="ECO:0000256" key="10">
    <source>
        <dbReference type="ARBA" id="ARBA00022989"/>
    </source>
</evidence>
<keyword evidence="12 18" id="KW-0186">Copper</keyword>
<feature type="domain" description="Cytochrome c" evidence="21">
    <location>
        <begin position="239"/>
        <end position="335"/>
    </location>
</feature>
<evidence type="ECO:0000256" key="11">
    <source>
        <dbReference type="ARBA" id="ARBA00023004"/>
    </source>
</evidence>
<evidence type="ECO:0000256" key="1">
    <source>
        <dbReference type="ARBA" id="ARBA00004141"/>
    </source>
</evidence>
<evidence type="ECO:0000256" key="3">
    <source>
        <dbReference type="ARBA" id="ARBA00022448"/>
    </source>
</evidence>
<dbReference type="Gene3D" id="2.60.40.420">
    <property type="entry name" value="Cupredoxins - blue copper proteins"/>
    <property type="match status" value="1"/>
</dbReference>
<dbReference type="GO" id="GO:0020037">
    <property type="term" value="F:heme binding"/>
    <property type="evidence" value="ECO:0007669"/>
    <property type="project" value="InterPro"/>
</dbReference>
<comment type="cofactor">
    <cofactor evidence="18">
        <name>Cu cation</name>
        <dbReference type="ChEBI" id="CHEBI:23378"/>
    </cofactor>
    <text evidence="18">Binds a copper A center.</text>
</comment>
<dbReference type="Pfam" id="PF02790">
    <property type="entry name" value="COX2_TM"/>
    <property type="match status" value="1"/>
</dbReference>
<dbReference type="SUPFAM" id="SSF46626">
    <property type="entry name" value="Cytochrome c"/>
    <property type="match status" value="1"/>
</dbReference>
<dbReference type="EC" id="7.1.1.9" evidence="18"/>
<evidence type="ECO:0000256" key="2">
    <source>
        <dbReference type="ARBA" id="ARBA00007866"/>
    </source>
</evidence>
<evidence type="ECO:0000256" key="15">
    <source>
        <dbReference type="ARBA" id="ARBA00047816"/>
    </source>
</evidence>
<keyword evidence="8" id="KW-1278">Translocase</keyword>
<evidence type="ECO:0000256" key="7">
    <source>
        <dbReference type="ARBA" id="ARBA00022723"/>
    </source>
</evidence>
<dbReference type="EMBL" id="JACNJN010000072">
    <property type="protein sequence ID" value="MBC8334606.1"/>
    <property type="molecule type" value="Genomic_DNA"/>
</dbReference>